<comment type="caution">
    <text evidence="1">The sequence shown here is derived from an EMBL/GenBank/DDBJ whole genome shotgun (WGS) entry which is preliminary data.</text>
</comment>
<evidence type="ECO:0000313" key="1">
    <source>
        <dbReference type="EMBL" id="KAH9299541.1"/>
    </source>
</evidence>
<reference evidence="1 2" key="1">
    <citation type="journal article" date="2021" name="Nat. Plants">
        <title>The Taxus genome provides insights into paclitaxel biosynthesis.</title>
        <authorList>
            <person name="Xiong X."/>
            <person name="Gou J."/>
            <person name="Liao Q."/>
            <person name="Li Y."/>
            <person name="Zhou Q."/>
            <person name="Bi G."/>
            <person name="Li C."/>
            <person name="Du R."/>
            <person name="Wang X."/>
            <person name="Sun T."/>
            <person name="Guo L."/>
            <person name="Liang H."/>
            <person name="Lu P."/>
            <person name="Wu Y."/>
            <person name="Zhang Z."/>
            <person name="Ro D.K."/>
            <person name="Shang Y."/>
            <person name="Huang S."/>
            <person name="Yan J."/>
        </authorList>
    </citation>
    <scope>NUCLEOTIDE SEQUENCE [LARGE SCALE GENOMIC DNA]</scope>
    <source>
        <strain evidence="1">Ta-2019</strain>
    </source>
</reference>
<protein>
    <submittedName>
        <fullName evidence="1">Uncharacterized protein</fullName>
    </submittedName>
</protein>
<feature type="non-terminal residue" evidence="1">
    <location>
        <position position="51"/>
    </location>
</feature>
<evidence type="ECO:0000313" key="2">
    <source>
        <dbReference type="Proteomes" id="UP000824469"/>
    </source>
</evidence>
<sequence>VYSPFLRMEKHEISGNGVGGEAGVHAQSKIMKTCSNEYTRSEECVYGLHVG</sequence>
<dbReference type="Proteomes" id="UP000824469">
    <property type="component" value="Unassembled WGS sequence"/>
</dbReference>
<dbReference type="AlphaFoldDB" id="A0AA38CE08"/>
<accession>A0AA38CE08</accession>
<keyword evidence="2" id="KW-1185">Reference proteome</keyword>
<gene>
    <name evidence="1" type="ORF">KI387_031223</name>
</gene>
<dbReference type="EMBL" id="JAHRHJ020000010">
    <property type="protein sequence ID" value="KAH9299541.1"/>
    <property type="molecule type" value="Genomic_DNA"/>
</dbReference>
<proteinExistence type="predicted"/>
<organism evidence="1 2">
    <name type="scientific">Taxus chinensis</name>
    <name type="common">Chinese yew</name>
    <name type="synonym">Taxus wallichiana var. chinensis</name>
    <dbReference type="NCBI Taxonomy" id="29808"/>
    <lineage>
        <taxon>Eukaryota</taxon>
        <taxon>Viridiplantae</taxon>
        <taxon>Streptophyta</taxon>
        <taxon>Embryophyta</taxon>
        <taxon>Tracheophyta</taxon>
        <taxon>Spermatophyta</taxon>
        <taxon>Pinopsida</taxon>
        <taxon>Pinidae</taxon>
        <taxon>Conifers II</taxon>
        <taxon>Cupressales</taxon>
        <taxon>Taxaceae</taxon>
        <taxon>Taxus</taxon>
    </lineage>
</organism>
<name>A0AA38CE08_TAXCH</name>
<feature type="non-terminal residue" evidence="1">
    <location>
        <position position="1"/>
    </location>
</feature>